<keyword evidence="2" id="KW-0812">Transmembrane</keyword>
<dbReference type="Gene3D" id="3.80.10.10">
    <property type="entry name" value="Ribonuclease Inhibitor"/>
    <property type="match status" value="1"/>
</dbReference>
<name>A0A7V7QK10_9FIRM</name>
<accession>A0A7V7QK10</accession>
<feature type="domain" description="Bacterial repeat" evidence="4">
    <location>
        <begin position="922"/>
        <end position="990"/>
    </location>
</feature>
<dbReference type="Pfam" id="PF18998">
    <property type="entry name" value="Flg_new_2"/>
    <property type="match status" value="1"/>
</dbReference>
<sequence length="1310" mass="139004">MLHKLLEKGKNDIQGGTNPMNKRLLSMFLALCLVLSMLPVSAMAQEVDTTIVTSEEIINFAPLEEAEKTVITGTSIEDLNLPKTLTATVGTTVVAEKESAQDLGNQDMAVDLTATESEWQETIVDIPITWTSKPEYNVDIKGTYIFTPLIEGYTVKVDPPEITVEVEEAPMTLDEIAPDTITPDTYGTTFIAPITIGSNTDVKWKFIVLTEPDGETNGTVTIYSPYSGAEQMYTGDLFFPETVTNYGNTYDVTEISGHCFNSCRMSSVFIPKTIGGSIGPDTFVACPNLVAINVDPENTTFMSEDGVLYNKDKTTLIRYPSAKSGESFAIPESVNTLLPCAFYACKNLTTMTIPDNITTVGSHIFYKCDALTEVTIGVGVSEINHATFIDCTALQLITFNRMTAPTLARYAFASNPIDISNGLKFQINVGSTGYIGEEASDEWKLLADKFIPINHDVWVDGVQVTSANASDVLGDGTVSYAPITGGTLPTLTLTNANITNAYEYDYNPFSKAVAGILVNGDLNLVLVGNNSIGGSSFDTTGASSAGIYVRDGDLNILGTGSLTATAGKSYSRSLGMSVENFEKNLTISGEANVTAIGGSAFYSDGVFTNGSLTIDGASLTAMSDSIGESTKSCGVNLGYENSNLTIINGGSLNAVGGNATYESSGVFFNYLANPIIIDDATLTASAAHQAISVAPTFGVGFQHKNTAGLHADGSGAIVISDSTLASGITNYKYVKIEPFIKKTPTISDLTYDLLAVDYDGTAKPLSVTAVSGKTLGAITIKYNGSTTKPIDADTYAVIVDIAGNDEYNSVTGLYLGDYIINKIAYNGTTALSTSVLASGQSRATVILPTLPAGASYSTPMASGKIKITDMSITGSTLTYTASASKAGENATMTIPVTGATNYKDYNILVTVTSTAKAPQMLYTVKVKNGTGSGSYAKGATVTVTAKVRSGYTFKGWSSDSGVTFTDKKANTTTFKMPAKAVTVTANYSKKSSKDSENSNEGTKTNQNNNSDNTTSNQAITDESTKADTLVNQNANGSAQGVTSEQTKNRTKSKADKPYLLGEEEKSGWEAILAEIEASSSKAMQELVMMTVEMNGVSKVPANVLEALRGQNINLILDMGDGIIWTIHGMDVSDGQLFDIDLGVTRNTSVIPEDVVNSIRGENNAISIELAHDGAFGFGATLTIAFDEKEAGKFANLFYYNEETGKLEYMESTQVGEGGKATLTFVHASAYTVVLSHEVINESALASITDTSSNQTNENTMVEPTQEQATKETKGSMMAIWILLGIIGVIVIGGTTIYIERNQAGKEEDEV</sequence>
<feature type="signal peptide" evidence="3">
    <location>
        <begin position="1"/>
        <end position="44"/>
    </location>
</feature>
<keyword evidence="6" id="KW-1185">Reference proteome</keyword>
<dbReference type="PANTHER" id="PTHR45661">
    <property type="entry name" value="SURFACE ANTIGEN"/>
    <property type="match status" value="1"/>
</dbReference>
<evidence type="ECO:0000313" key="5">
    <source>
        <dbReference type="EMBL" id="KAB1438017.1"/>
    </source>
</evidence>
<evidence type="ECO:0000313" key="6">
    <source>
        <dbReference type="Proteomes" id="UP000461768"/>
    </source>
</evidence>
<feature type="region of interest" description="Disordered" evidence="1">
    <location>
        <begin position="1249"/>
        <end position="1269"/>
    </location>
</feature>
<dbReference type="InterPro" id="IPR013378">
    <property type="entry name" value="InlB-like_B-rpt"/>
</dbReference>
<dbReference type="Pfam" id="PF13306">
    <property type="entry name" value="LRR_5"/>
    <property type="match status" value="2"/>
</dbReference>
<dbReference type="InterPro" id="IPR053139">
    <property type="entry name" value="Surface_bspA-like"/>
</dbReference>
<dbReference type="NCBIfam" id="TIGR02543">
    <property type="entry name" value="List_Bact_rpt"/>
    <property type="match status" value="1"/>
</dbReference>
<feature type="transmembrane region" description="Helical" evidence="2">
    <location>
        <begin position="1277"/>
        <end position="1298"/>
    </location>
</feature>
<feature type="chain" id="PRO_5031427376" evidence="3">
    <location>
        <begin position="45"/>
        <end position="1310"/>
    </location>
</feature>
<evidence type="ECO:0000256" key="3">
    <source>
        <dbReference type="SAM" id="SignalP"/>
    </source>
</evidence>
<feature type="compositionally biased region" description="Polar residues" evidence="1">
    <location>
        <begin position="1034"/>
        <end position="1045"/>
    </location>
</feature>
<evidence type="ECO:0000259" key="4">
    <source>
        <dbReference type="Pfam" id="PF18998"/>
    </source>
</evidence>
<gene>
    <name evidence="5" type="ORF">F7O84_10585</name>
</gene>
<evidence type="ECO:0000256" key="1">
    <source>
        <dbReference type="SAM" id="MobiDB-lite"/>
    </source>
</evidence>
<feature type="region of interest" description="Disordered" evidence="1">
    <location>
        <begin position="985"/>
        <end position="1017"/>
    </location>
</feature>
<dbReference type="InterPro" id="IPR026906">
    <property type="entry name" value="LRR_5"/>
</dbReference>
<keyword evidence="2" id="KW-0472">Membrane</keyword>
<proteinExistence type="predicted"/>
<feature type="compositionally biased region" description="Polar residues" evidence="1">
    <location>
        <begin position="1249"/>
        <end position="1267"/>
    </location>
</feature>
<dbReference type="OrthoDB" id="2081414at2"/>
<organism evidence="5 6">
    <name type="scientific">Candidatus Galacturonatibacter soehngenii</name>
    <dbReference type="NCBI Taxonomy" id="2307010"/>
    <lineage>
        <taxon>Bacteria</taxon>
        <taxon>Bacillati</taxon>
        <taxon>Bacillota</taxon>
        <taxon>Clostridia</taxon>
        <taxon>Lachnospirales</taxon>
        <taxon>Lachnospiraceae</taxon>
        <taxon>Candidatus Galacturonatibacter</taxon>
    </lineage>
</organism>
<dbReference type="SUPFAM" id="SSF52058">
    <property type="entry name" value="L domain-like"/>
    <property type="match status" value="1"/>
</dbReference>
<reference evidence="5 6" key="2">
    <citation type="submission" date="2020-02" db="EMBL/GenBank/DDBJ databases">
        <title>Candidatus Galacturonibacter soehngenii shows hetero-acetogenic catabolism of galacturonic acid but lacks a canonical carbon monoxide dehydrogenase/acetyl-CoA synthase complex.</title>
        <authorList>
            <person name="Diender M."/>
            <person name="Stouten G.R."/>
            <person name="Petersen J.F."/>
            <person name="Nielsen P.H."/>
            <person name="Dueholm M.S."/>
            <person name="Pronk J.T."/>
            <person name="Van Loosdrecht M.C.M."/>
        </authorList>
    </citation>
    <scope>NUCLEOTIDE SEQUENCE [LARGE SCALE GENOMIC DNA]</scope>
    <source>
        <strain evidence="5">GalUA</strain>
    </source>
</reference>
<dbReference type="PANTHER" id="PTHR45661:SF3">
    <property type="entry name" value="IG-LIKE DOMAIN-CONTAINING PROTEIN"/>
    <property type="match status" value="1"/>
</dbReference>
<keyword evidence="2" id="KW-1133">Transmembrane helix</keyword>
<feature type="region of interest" description="Disordered" evidence="1">
    <location>
        <begin position="1034"/>
        <end position="1057"/>
    </location>
</feature>
<protein>
    <submittedName>
        <fullName evidence="5">Leucine-rich repeat protein</fullName>
    </submittedName>
</protein>
<dbReference type="InterPro" id="IPR032675">
    <property type="entry name" value="LRR_dom_sf"/>
</dbReference>
<dbReference type="InterPro" id="IPR044060">
    <property type="entry name" value="Bacterial_rp_domain"/>
</dbReference>
<dbReference type="EMBL" id="WAGX01000005">
    <property type="protein sequence ID" value="KAB1438017.1"/>
    <property type="molecule type" value="Genomic_DNA"/>
</dbReference>
<feature type="compositionally biased region" description="Low complexity" evidence="1">
    <location>
        <begin position="998"/>
        <end position="1017"/>
    </location>
</feature>
<keyword evidence="3" id="KW-0732">Signal</keyword>
<comment type="caution">
    <text evidence="5">The sequence shown here is derived from an EMBL/GenBank/DDBJ whole genome shotgun (WGS) entry which is preliminary data.</text>
</comment>
<dbReference type="Proteomes" id="UP000461768">
    <property type="component" value="Unassembled WGS sequence"/>
</dbReference>
<evidence type="ECO:0000256" key="2">
    <source>
        <dbReference type="SAM" id="Phobius"/>
    </source>
</evidence>
<reference evidence="5 6" key="1">
    <citation type="submission" date="2019-09" db="EMBL/GenBank/DDBJ databases">
        <authorList>
            <person name="Valk L.C."/>
        </authorList>
    </citation>
    <scope>NUCLEOTIDE SEQUENCE [LARGE SCALE GENOMIC DNA]</scope>
    <source>
        <strain evidence="5">GalUA</strain>
    </source>
</reference>